<dbReference type="OrthoDB" id="165352at2759"/>
<reference evidence="11" key="1">
    <citation type="submission" date="2016-05" db="EMBL/GenBank/DDBJ databases">
        <title>Comparative genomics of biotechnologically important yeasts.</title>
        <authorList>
            <consortium name="DOE Joint Genome Institute"/>
            <person name="Riley R."/>
            <person name="Haridas S."/>
            <person name="Wolfe K.H."/>
            <person name="Lopes M.R."/>
            <person name="Hittinger C.T."/>
            <person name="Goker M."/>
            <person name="Salamov A."/>
            <person name="Wisecaver J."/>
            <person name="Long T.M."/>
            <person name="Aerts A.L."/>
            <person name="Barry K."/>
            <person name="Choi C."/>
            <person name="Clum A."/>
            <person name="Coughlan A.Y."/>
            <person name="Deshpande S."/>
            <person name="Douglass A.P."/>
            <person name="Hanson S.J."/>
            <person name="Klenk H.-P."/>
            <person name="Labutti K."/>
            <person name="Lapidus A."/>
            <person name="Lindquist E."/>
            <person name="Lipzen A."/>
            <person name="Meier-Kolthoff J.P."/>
            <person name="Ohm R.A."/>
            <person name="Otillar R.P."/>
            <person name="Pangilinan J."/>
            <person name="Peng Y."/>
            <person name="Rokas A."/>
            <person name="Rosa C.A."/>
            <person name="Scheuner C."/>
            <person name="Sibirny A.A."/>
            <person name="Slot J.C."/>
            <person name="Stielow J.B."/>
            <person name="Sun H."/>
            <person name="Kurtzman C.P."/>
            <person name="Blackwell M."/>
            <person name="Grigoriev I.V."/>
            <person name="Jeffries T.W."/>
        </authorList>
    </citation>
    <scope>NUCLEOTIDE SEQUENCE [LARGE SCALE GENOMIC DNA]</scope>
    <source>
        <strain evidence="11">DSM 1968</strain>
    </source>
</reference>
<feature type="transmembrane region" description="Helical" evidence="9">
    <location>
        <begin position="467"/>
        <end position="486"/>
    </location>
</feature>
<feature type="region of interest" description="Disordered" evidence="8">
    <location>
        <begin position="544"/>
        <end position="573"/>
    </location>
</feature>
<evidence type="ECO:0000256" key="8">
    <source>
        <dbReference type="SAM" id="MobiDB-lite"/>
    </source>
</evidence>
<dbReference type="InterPro" id="IPR002523">
    <property type="entry name" value="MgTranspt_CorA/ZnTranspt_ZntB"/>
</dbReference>
<dbReference type="SUPFAM" id="SSF143865">
    <property type="entry name" value="CorA soluble domain-like"/>
    <property type="match status" value="1"/>
</dbReference>
<dbReference type="InParanoid" id="A0A1D2VCD0"/>
<dbReference type="EMBL" id="KV454486">
    <property type="protein sequence ID" value="ODV59338.1"/>
    <property type="molecule type" value="Genomic_DNA"/>
</dbReference>
<name>A0A1D2VCD0_9ASCO</name>
<keyword evidence="4" id="KW-1003">Cell membrane</keyword>
<evidence type="ECO:0000256" key="6">
    <source>
        <dbReference type="ARBA" id="ARBA00022989"/>
    </source>
</evidence>
<evidence type="ECO:0000256" key="2">
    <source>
        <dbReference type="ARBA" id="ARBA00009765"/>
    </source>
</evidence>
<dbReference type="GO" id="GO:0015087">
    <property type="term" value="F:cobalt ion transmembrane transporter activity"/>
    <property type="evidence" value="ECO:0007669"/>
    <property type="project" value="TreeGrafter"/>
</dbReference>
<dbReference type="Gene3D" id="3.30.460.20">
    <property type="entry name" value="CorA soluble domain-like"/>
    <property type="match status" value="1"/>
</dbReference>
<dbReference type="RefSeq" id="XP_020045645.1">
    <property type="nucleotide sequence ID" value="XM_020190774.1"/>
</dbReference>
<comment type="similarity">
    <text evidence="2">Belongs to the CorA metal ion transporter (MIT) (TC 1.A.35) family.</text>
</comment>
<dbReference type="Gene3D" id="1.20.58.340">
    <property type="entry name" value="Magnesium transport protein CorA, transmembrane region"/>
    <property type="match status" value="2"/>
</dbReference>
<dbReference type="AlphaFoldDB" id="A0A1D2VCD0"/>
<comment type="subcellular location">
    <subcellularLocation>
        <location evidence="1">Cell membrane</location>
        <topology evidence="1">Multi-pass membrane protein</topology>
    </subcellularLocation>
</comment>
<evidence type="ECO:0000313" key="11">
    <source>
        <dbReference type="Proteomes" id="UP000095038"/>
    </source>
</evidence>
<evidence type="ECO:0000256" key="3">
    <source>
        <dbReference type="ARBA" id="ARBA00022448"/>
    </source>
</evidence>
<gene>
    <name evidence="10" type="ORF">ASCRUDRAFT_37539</name>
</gene>
<evidence type="ECO:0000256" key="4">
    <source>
        <dbReference type="ARBA" id="ARBA00022475"/>
    </source>
</evidence>
<dbReference type="Pfam" id="PF01544">
    <property type="entry name" value="CorA"/>
    <property type="match status" value="1"/>
</dbReference>
<dbReference type="STRING" id="1344418.A0A1D2VCD0"/>
<evidence type="ECO:0000256" key="1">
    <source>
        <dbReference type="ARBA" id="ARBA00004651"/>
    </source>
</evidence>
<dbReference type="PANTHER" id="PTHR46494:SF1">
    <property type="entry name" value="CORA FAMILY METAL ION TRANSPORTER (EUROFUNG)"/>
    <property type="match status" value="1"/>
</dbReference>
<keyword evidence="7 9" id="KW-0472">Membrane</keyword>
<organism evidence="10 11">
    <name type="scientific">Ascoidea rubescens DSM 1968</name>
    <dbReference type="NCBI Taxonomy" id="1344418"/>
    <lineage>
        <taxon>Eukaryota</taxon>
        <taxon>Fungi</taxon>
        <taxon>Dikarya</taxon>
        <taxon>Ascomycota</taxon>
        <taxon>Saccharomycotina</taxon>
        <taxon>Saccharomycetes</taxon>
        <taxon>Ascoideaceae</taxon>
        <taxon>Ascoidea</taxon>
    </lineage>
</organism>
<evidence type="ECO:0000313" key="10">
    <source>
        <dbReference type="EMBL" id="ODV59338.1"/>
    </source>
</evidence>
<keyword evidence="6 9" id="KW-1133">Transmembrane helix</keyword>
<dbReference type="GO" id="GO:0005886">
    <property type="term" value="C:plasma membrane"/>
    <property type="evidence" value="ECO:0007669"/>
    <property type="project" value="UniProtKB-SubCell"/>
</dbReference>
<accession>A0A1D2VCD0</accession>
<protein>
    <recommendedName>
        <fullName evidence="12">Cora-domain-containing protein</fullName>
    </recommendedName>
</protein>
<keyword evidence="11" id="KW-1185">Reference proteome</keyword>
<evidence type="ECO:0000256" key="7">
    <source>
        <dbReference type="ARBA" id="ARBA00023136"/>
    </source>
</evidence>
<keyword evidence="5 9" id="KW-0812">Transmembrane</keyword>
<feature type="transmembrane region" description="Helical" evidence="9">
    <location>
        <begin position="501"/>
        <end position="519"/>
    </location>
</feature>
<evidence type="ECO:0000256" key="9">
    <source>
        <dbReference type="SAM" id="Phobius"/>
    </source>
</evidence>
<keyword evidence="3" id="KW-0813">Transport</keyword>
<dbReference type="GeneID" id="30964410"/>
<sequence length="586" mass="67212">MSKRNTINFNNTPNFEINKTNKKEKIETIKLNRKYANSNFSSTAARAKADWEPGIDIDTTDVVLSSVGSLVTVVDYSPIRYKIEKIHVLSPIKSLDENQKIINTPFKPEILDELNIKNRHNRKYYNKLARKSIRKLDRKLGTQPNWSNVRWISVKGLSWETISHIADYYGLHRLALEDMIDIPQRAKVDSYKTHLYCCLPLIKLIKTVINKPSSSPISISASNTDSNSKSNKKPFSTLVIYKFLYENISSHSNINKLDDFLIGSNGGYKISGNKKRLIDSLKPLSYRNLAVGNEQVSLFLTDDNTVISFFEHSSNDIENAILSRLIPEYTILRESCDGSLLLEAIIDAVVDLTYPVLNAYRRRFSEFQFDILSNPNVSHTQNLHLMISELSILVSTLNPVTSLVHALKDLSKSTLGGYPICGLYLSDIADHTQSITEDIKIMRNNIENLIDLIFNTVSYESNDSMKLLTIVTVIFSPLSFWCGYYGMNFEVFPEIQQNSSFFWKIAVPFSVAIVVIGMWKSIYNYSRRNITVFKKAYSERKISRGHAKEEEMKEQMMRERKNRQRRTEGHLDDSRIKKTSFGHSFV</sequence>
<evidence type="ECO:0000256" key="5">
    <source>
        <dbReference type="ARBA" id="ARBA00022692"/>
    </source>
</evidence>
<dbReference type="SUPFAM" id="SSF144083">
    <property type="entry name" value="Magnesium transport protein CorA, transmembrane region"/>
    <property type="match status" value="1"/>
</dbReference>
<evidence type="ECO:0008006" key="12">
    <source>
        <dbReference type="Google" id="ProtNLM"/>
    </source>
</evidence>
<dbReference type="PANTHER" id="PTHR46494">
    <property type="entry name" value="CORA FAMILY METAL ION TRANSPORTER (EUROFUNG)"/>
    <property type="match status" value="1"/>
</dbReference>
<dbReference type="Proteomes" id="UP000095038">
    <property type="component" value="Unassembled WGS sequence"/>
</dbReference>
<proteinExistence type="inferred from homology"/>
<dbReference type="InterPro" id="IPR045863">
    <property type="entry name" value="CorA_TM1_TM2"/>
</dbReference>
<dbReference type="GO" id="GO:0000287">
    <property type="term" value="F:magnesium ion binding"/>
    <property type="evidence" value="ECO:0007669"/>
    <property type="project" value="TreeGrafter"/>
</dbReference>
<dbReference type="InterPro" id="IPR045861">
    <property type="entry name" value="CorA_cytoplasmic_dom"/>
</dbReference>
<dbReference type="GO" id="GO:0015095">
    <property type="term" value="F:magnesium ion transmembrane transporter activity"/>
    <property type="evidence" value="ECO:0007669"/>
    <property type="project" value="TreeGrafter"/>
</dbReference>
<dbReference type="GO" id="GO:0050897">
    <property type="term" value="F:cobalt ion binding"/>
    <property type="evidence" value="ECO:0007669"/>
    <property type="project" value="TreeGrafter"/>
</dbReference>